<feature type="transmembrane region" description="Helical" evidence="13">
    <location>
        <begin position="684"/>
        <end position="706"/>
    </location>
</feature>
<evidence type="ECO:0000256" key="2">
    <source>
        <dbReference type="ARBA" id="ARBA00004141"/>
    </source>
</evidence>
<comment type="catalytic activity">
    <reaction evidence="10">
        <text>S-ubiquitinyl-[E2 ubiquitin-conjugating enzyme]-L-cysteine + [acceptor protein]-L-lysine = [E2 ubiquitin-conjugating enzyme]-L-cysteine + N(6)-ubiquitinyl-[acceptor protein]-L-lysine.</text>
        <dbReference type="EC" id="2.3.2.27"/>
    </reaction>
</comment>
<dbReference type="InterPro" id="IPR013956">
    <property type="entry name" value="E3_ubiquit_lig_Bre1"/>
</dbReference>
<dbReference type="InterPro" id="IPR022764">
    <property type="entry name" value="Peptidase_S54_rhomboid_dom"/>
</dbReference>
<keyword evidence="7 13" id="KW-1133">Transmembrane helix</keyword>
<keyword evidence="5 10" id="KW-0863">Zinc-finger</keyword>
<comment type="similarity">
    <text evidence="10">Belongs to the BRE1 family.</text>
</comment>
<dbReference type="GO" id="GO:0061630">
    <property type="term" value="F:ubiquitin protein ligase activity"/>
    <property type="evidence" value="ECO:0007669"/>
    <property type="project" value="UniProtKB-EC"/>
</dbReference>
<comment type="subcellular location">
    <subcellularLocation>
        <location evidence="2">Membrane</location>
        <topology evidence="2">Multi-pass membrane protein</topology>
    </subcellularLocation>
    <subcellularLocation>
        <location evidence="1 10">Nucleus</location>
    </subcellularLocation>
</comment>
<dbReference type="PANTHER" id="PTHR23163">
    <property type="entry name" value="RING FINGER PROTEIN-RELATED"/>
    <property type="match status" value="1"/>
</dbReference>
<evidence type="ECO:0000313" key="16">
    <source>
        <dbReference type="Proteomes" id="UP000605846"/>
    </source>
</evidence>
<dbReference type="PANTHER" id="PTHR23163:SF0">
    <property type="entry name" value="E3 UBIQUITIN-PROTEIN LIGASE BRE1"/>
    <property type="match status" value="1"/>
</dbReference>
<feature type="coiled-coil region" evidence="11">
    <location>
        <begin position="198"/>
        <end position="296"/>
    </location>
</feature>
<evidence type="ECO:0000256" key="1">
    <source>
        <dbReference type="ARBA" id="ARBA00004123"/>
    </source>
</evidence>
<sequence length="912" mass="104104">MVSDDQGPAPRPPPKKRFMSSRSSSPPHAREDQADDDGQEDSAGIFDYLLLTEELSLINTRLENTDNFLRGVNLELVNANEKLSAKDDMVSKPRNEESSTIEESKASDLDDEAKDNVQKTTEPSDDPLVRIQQALDQQLKEVEALKDQRVTLKHQMCQLEVDLVAIPGTRIYKTTLGRQLYQSREYHKDKYRNILSVFEKLRRDLEEAQGSRRRFVKELDAKQVSHIKGLEDQLHRLESDLTRIRGQRDALQVQLEEHKACAESGRISVNELRVIMETRMERASCLEIELARLQRKNIAMLGDRRIYQLFASTSSEGKLIETLQEKLRTANERIKELRSQLTADIKAVDSIESLLDEELKWTVKANRIQDEVDKFTERYGFEPSMSDRTVARDTLQAKIEAVQTKVKEASQKVARLESTEKQFLAEIQSVTKVYDELEEQNMVKIQALRRTEDDIMSLQLKRFKYSQTFTALNKSKDSYTMVANALTKQVEKQLAYIKQLNEREKNLTGQITVLDRDLNAGNAALQIYTQKVTEIKAVIKDLEDKIYLTRRKVEESENLVKEKIRQFEDEASARKRLDESHELLRRKLDATKKVDSPNEMRPLYVSILMTTFDGFDDVQKQRCRHQRLLSHVYHDKKDKMAILLDSQFSDTTLYQDNHPQKTPSYSSWRSIFATGPIPFHPPGWPVVFTYIMLSFFFLVFSGELLYSRQTTGKFIELAPLNTMIGPSAQVLIQMGARFTPCMRNMTTVPSSDRYVCLNATQDAYPGLLNPVVDLTDPGGTCSLADICGMGGFQNPNQSFRFLTTLFLNSGIIQLFIYILLHLVLTIRVERAINAIRFGALYLLTGVFGNIFGANFTSPFTPMVGCSSSLFGIMACLFVDLGVAWHLVDQPFRHLIKLVVLTALGFILGLLPG</sequence>
<dbReference type="GO" id="GO:0033503">
    <property type="term" value="C:HULC complex"/>
    <property type="evidence" value="ECO:0007669"/>
    <property type="project" value="TreeGrafter"/>
</dbReference>
<feature type="compositionally biased region" description="Basic and acidic residues" evidence="12">
    <location>
        <begin position="85"/>
        <end position="108"/>
    </location>
</feature>
<dbReference type="EMBL" id="JABAYA010000010">
    <property type="protein sequence ID" value="KAF7731459.1"/>
    <property type="molecule type" value="Genomic_DNA"/>
</dbReference>
<evidence type="ECO:0000256" key="3">
    <source>
        <dbReference type="ARBA" id="ARBA00022692"/>
    </source>
</evidence>
<protein>
    <recommendedName>
        <fullName evidence="10">E3 ubiquitin protein ligase</fullName>
        <ecNumber evidence="10">2.3.2.27</ecNumber>
    </recommendedName>
</protein>
<dbReference type="SUPFAM" id="SSF144091">
    <property type="entry name" value="Rhomboid-like"/>
    <property type="match status" value="1"/>
</dbReference>
<evidence type="ECO:0000256" key="9">
    <source>
        <dbReference type="ARBA" id="ARBA00023242"/>
    </source>
</evidence>
<dbReference type="Pfam" id="PF08647">
    <property type="entry name" value="BRE1"/>
    <property type="match status" value="1"/>
</dbReference>
<comment type="pathway">
    <text evidence="10">Protein modification; protein ubiquitination.</text>
</comment>
<keyword evidence="9 10" id="KW-0539">Nucleus</keyword>
<evidence type="ECO:0000256" key="11">
    <source>
        <dbReference type="SAM" id="Coils"/>
    </source>
</evidence>
<evidence type="ECO:0000256" key="12">
    <source>
        <dbReference type="SAM" id="MobiDB-lite"/>
    </source>
</evidence>
<keyword evidence="10 11" id="KW-0175">Coiled coil</keyword>
<dbReference type="GO" id="GO:0006325">
    <property type="term" value="P:chromatin organization"/>
    <property type="evidence" value="ECO:0007669"/>
    <property type="project" value="UniProtKB-KW"/>
</dbReference>
<evidence type="ECO:0000256" key="7">
    <source>
        <dbReference type="ARBA" id="ARBA00022989"/>
    </source>
</evidence>
<feature type="coiled-coil region" evidence="11">
    <location>
        <begin position="392"/>
        <end position="454"/>
    </location>
</feature>
<feature type="transmembrane region" description="Helical" evidence="13">
    <location>
        <begin position="838"/>
        <end position="856"/>
    </location>
</feature>
<dbReference type="EC" id="2.3.2.27" evidence="10"/>
<feature type="coiled-coil region" evidence="11">
    <location>
        <begin position="483"/>
        <end position="570"/>
    </location>
</feature>
<keyword evidence="16" id="KW-1185">Reference proteome</keyword>
<dbReference type="GO" id="GO:0016020">
    <property type="term" value="C:membrane"/>
    <property type="evidence" value="ECO:0007669"/>
    <property type="project" value="UniProtKB-SubCell"/>
</dbReference>
<evidence type="ECO:0000313" key="15">
    <source>
        <dbReference type="EMBL" id="KAF7731459.1"/>
    </source>
</evidence>
<gene>
    <name evidence="15" type="ORF">EC973_000267</name>
</gene>
<dbReference type="GO" id="GO:0016567">
    <property type="term" value="P:protein ubiquitination"/>
    <property type="evidence" value="ECO:0007669"/>
    <property type="project" value="UniProtKB-UniRule"/>
</dbReference>
<keyword evidence="3 13" id="KW-0812">Transmembrane</keyword>
<feature type="transmembrane region" description="Helical" evidence="13">
    <location>
        <begin position="805"/>
        <end position="826"/>
    </location>
</feature>
<keyword evidence="10" id="KW-0156">Chromatin regulator</keyword>
<dbReference type="GO" id="GO:0008270">
    <property type="term" value="F:zinc ion binding"/>
    <property type="evidence" value="ECO:0007669"/>
    <property type="project" value="UniProtKB-KW"/>
</dbReference>
<dbReference type="Proteomes" id="UP000605846">
    <property type="component" value="Unassembled WGS sequence"/>
</dbReference>
<feature type="coiled-coil region" evidence="11">
    <location>
        <begin position="128"/>
        <end position="155"/>
    </location>
</feature>
<evidence type="ECO:0000256" key="4">
    <source>
        <dbReference type="ARBA" id="ARBA00022723"/>
    </source>
</evidence>
<keyword evidence="8 13" id="KW-0472">Membrane</keyword>
<dbReference type="Pfam" id="PF01694">
    <property type="entry name" value="Rhomboid"/>
    <property type="match status" value="1"/>
</dbReference>
<evidence type="ECO:0000256" key="5">
    <source>
        <dbReference type="ARBA" id="ARBA00022771"/>
    </source>
</evidence>
<reference evidence="15" key="1">
    <citation type="submission" date="2020-01" db="EMBL/GenBank/DDBJ databases">
        <title>Genome Sequencing of Three Apophysomyces-Like Fungal Strains Confirms a Novel Fungal Genus in the Mucoromycota with divergent Burkholderia-like Endosymbiotic Bacteria.</title>
        <authorList>
            <person name="Stajich J.E."/>
            <person name="Macias A.M."/>
            <person name="Carter-House D."/>
            <person name="Lovett B."/>
            <person name="Kasson L.R."/>
            <person name="Berry K."/>
            <person name="Grigoriev I."/>
            <person name="Chang Y."/>
            <person name="Spatafora J."/>
            <person name="Kasson M.T."/>
        </authorList>
    </citation>
    <scope>NUCLEOTIDE SEQUENCE</scope>
    <source>
        <strain evidence="15">NRRL A-21654</strain>
    </source>
</reference>
<organism evidence="15 16">
    <name type="scientific">Apophysomyces ossiformis</name>
    <dbReference type="NCBI Taxonomy" id="679940"/>
    <lineage>
        <taxon>Eukaryota</taxon>
        <taxon>Fungi</taxon>
        <taxon>Fungi incertae sedis</taxon>
        <taxon>Mucoromycota</taxon>
        <taxon>Mucoromycotina</taxon>
        <taxon>Mucoromycetes</taxon>
        <taxon>Mucorales</taxon>
        <taxon>Mucorineae</taxon>
        <taxon>Mucoraceae</taxon>
        <taxon>Apophysomyces</taxon>
    </lineage>
</organism>
<accession>A0A8H7BV96</accession>
<feature type="region of interest" description="Disordered" evidence="12">
    <location>
        <begin position="85"/>
        <end position="126"/>
    </location>
</feature>
<dbReference type="GO" id="GO:0005634">
    <property type="term" value="C:nucleus"/>
    <property type="evidence" value="ECO:0007669"/>
    <property type="project" value="UniProtKB-SubCell"/>
</dbReference>
<dbReference type="OrthoDB" id="2146116at2759"/>
<comment type="caution">
    <text evidence="15">The sequence shown here is derived from an EMBL/GenBank/DDBJ whole genome shotgun (WGS) entry which is preliminary data.</text>
</comment>
<dbReference type="AlphaFoldDB" id="A0A8H7BV96"/>
<keyword evidence="6 10" id="KW-0862">Zinc</keyword>
<feature type="region of interest" description="Disordered" evidence="12">
    <location>
        <begin position="1"/>
        <end position="41"/>
    </location>
</feature>
<feature type="transmembrane region" description="Helical" evidence="13">
    <location>
        <begin position="718"/>
        <end position="736"/>
    </location>
</feature>
<dbReference type="Gene3D" id="1.20.1540.10">
    <property type="entry name" value="Rhomboid-like"/>
    <property type="match status" value="1"/>
</dbReference>
<evidence type="ECO:0000259" key="14">
    <source>
        <dbReference type="Pfam" id="PF01694"/>
    </source>
</evidence>
<evidence type="ECO:0000256" key="6">
    <source>
        <dbReference type="ARBA" id="ARBA00022833"/>
    </source>
</evidence>
<feature type="transmembrane region" description="Helical" evidence="13">
    <location>
        <begin position="894"/>
        <end position="911"/>
    </location>
</feature>
<evidence type="ECO:0000256" key="8">
    <source>
        <dbReference type="ARBA" id="ARBA00023136"/>
    </source>
</evidence>
<keyword evidence="10" id="KW-0808">Transferase</keyword>
<dbReference type="GO" id="GO:0004252">
    <property type="term" value="F:serine-type endopeptidase activity"/>
    <property type="evidence" value="ECO:0007669"/>
    <property type="project" value="InterPro"/>
</dbReference>
<evidence type="ECO:0000256" key="13">
    <source>
        <dbReference type="SAM" id="Phobius"/>
    </source>
</evidence>
<dbReference type="InterPro" id="IPR035952">
    <property type="entry name" value="Rhomboid-like_sf"/>
</dbReference>
<keyword evidence="4 10" id="KW-0479">Metal-binding</keyword>
<keyword evidence="10" id="KW-0833">Ubl conjugation pathway</keyword>
<name>A0A8H7BV96_9FUNG</name>
<feature type="transmembrane region" description="Helical" evidence="13">
    <location>
        <begin position="868"/>
        <end position="887"/>
    </location>
</feature>
<proteinExistence type="inferred from homology"/>
<feature type="domain" description="Peptidase S54 rhomboid" evidence="14">
    <location>
        <begin position="796"/>
        <end position="911"/>
    </location>
</feature>
<evidence type="ECO:0000256" key="10">
    <source>
        <dbReference type="RuleBase" id="RU365038"/>
    </source>
</evidence>